<evidence type="ECO:0000313" key="1">
    <source>
        <dbReference type="EMBL" id="JAH77688.1"/>
    </source>
</evidence>
<dbReference type="EMBL" id="GBXM01030889">
    <property type="protein sequence ID" value="JAH77688.1"/>
    <property type="molecule type" value="Transcribed_RNA"/>
</dbReference>
<name>A0A0E9VKC3_ANGAN</name>
<sequence>MIPCLYLFFKNTLFFNTSIVQKTGAIYNSKTLAVVTLTGRMSDSFN</sequence>
<reference evidence="1" key="2">
    <citation type="journal article" date="2015" name="Fish Shellfish Immunol.">
        <title>Early steps in the European eel (Anguilla anguilla)-Vibrio vulnificus interaction in the gills: Role of the RtxA13 toxin.</title>
        <authorList>
            <person name="Callol A."/>
            <person name="Pajuelo D."/>
            <person name="Ebbesson L."/>
            <person name="Teles M."/>
            <person name="MacKenzie S."/>
            <person name="Amaro C."/>
        </authorList>
    </citation>
    <scope>NUCLEOTIDE SEQUENCE</scope>
</reference>
<accession>A0A0E9VKC3</accession>
<dbReference type="AlphaFoldDB" id="A0A0E9VKC3"/>
<reference evidence="1" key="1">
    <citation type="submission" date="2014-11" db="EMBL/GenBank/DDBJ databases">
        <authorList>
            <person name="Amaro Gonzalez C."/>
        </authorList>
    </citation>
    <scope>NUCLEOTIDE SEQUENCE</scope>
</reference>
<protein>
    <submittedName>
        <fullName evidence="1">Uncharacterized protein</fullName>
    </submittedName>
</protein>
<proteinExistence type="predicted"/>
<organism evidence="1">
    <name type="scientific">Anguilla anguilla</name>
    <name type="common">European freshwater eel</name>
    <name type="synonym">Muraena anguilla</name>
    <dbReference type="NCBI Taxonomy" id="7936"/>
    <lineage>
        <taxon>Eukaryota</taxon>
        <taxon>Metazoa</taxon>
        <taxon>Chordata</taxon>
        <taxon>Craniata</taxon>
        <taxon>Vertebrata</taxon>
        <taxon>Euteleostomi</taxon>
        <taxon>Actinopterygii</taxon>
        <taxon>Neopterygii</taxon>
        <taxon>Teleostei</taxon>
        <taxon>Anguilliformes</taxon>
        <taxon>Anguillidae</taxon>
        <taxon>Anguilla</taxon>
    </lineage>
</organism>